<proteinExistence type="predicted"/>
<dbReference type="GO" id="GO:0016491">
    <property type="term" value="F:oxidoreductase activity"/>
    <property type="evidence" value="ECO:0007669"/>
    <property type="project" value="UniProtKB-KW"/>
</dbReference>
<dbReference type="PRINTS" id="PR00368">
    <property type="entry name" value="FADPNR"/>
</dbReference>
<evidence type="ECO:0000256" key="2">
    <source>
        <dbReference type="ARBA" id="ARBA00023002"/>
    </source>
</evidence>
<dbReference type="EMBL" id="AUZY01002194">
    <property type="protein sequence ID" value="EQD72794.1"/>
    <property type="molecule type" value="Genomic_DNA"/>
</dbReference>
<dbReference type="PRINTS" id="PR00469">
    <property type="entry name" value="PNDRDTASEII"/>
</dbReference>
<evidence type="ECO:0000313" key="4">
    <source>
        <dbReference type="EMBL" id="EQD72794.1"/>
    </source>
</evidence>
<gene>
    <name evidence="4" type="ORF">B1B_03560</name>
</gene>
<feature type="domain" description="FAD/NAD(P)-binding" evidence="3">
    <location>
        <begin position="11"/>
        <end position="318"/>
    </location>
</feature>
<dbReference type="Pfam" id="PF07992">
    <property type="entry name" value="Pyr_redox_2"/>
    <property type="match status" value="1"/>
</dbReference>
<evidence type="ECO:0000259" key="3">
    <source>
        <dbReference type="Pfam" id="PF07992"/>
    </source>
</evidence>
<accession>T1CUV5</accession>
<dbReference type="PANTHER" id="PTHR48105">
    <property type="entry name" value="THIOREDOXIN REDUCTASE 1-RELATED-RELATED"/>
    <property type="match status" value="1"/>
</dbReference>
<dbReference type="InterPro" id="IPR036188">
    <property type="entry name" value="FAD/NAD-bd_sf"/>
</dbReference>
<organism evidence="4">
    <name type="scientific">mine drainage metagenome</name>
    <dbReference type="NCBI Taxonomy" id="410659"/>
    <lineage>
        <taxon>unclassified sequences</taxon>
        <taxon>metagenomes</taxon>
        <taxon>ecological metagenomes</taxon>
    </lineage>
</organism>
<sequence>MPGFPRLRDAYDLAIVGGGHAGLQAALKSALLMHSAVLLDRGPKYARSYYAPVMDNIPGFPDGISGHVLLDRQVEAVRRHDAWVTYVSPATVTAVVPGENGYAVSFDWLARSQVARARAVVLAMGVVDRMLQVDGEIRSIFPWANQALVDFCVLCDGHTLTGRSVGVLGHDAFAARTALDLQHFRPSSVELLTHGQPLLAEAPLEDAAALRASLAEHGIPVVEGTVAGFDEIREHRFGVRFADGSHRSYEKGFSALGWWDLHQAIPRSLGCRFDPEGYVVTDEDGRAIADESGAPIPGLYCVGDQRNGWNQIPEAWATAERAIIHAYADYL</sequence>
<dbReference type="AlphaFoldDB" id="T1CUV5"/>
<dbReference type="SUPFAM" id="SSF51905">
    <property type="entry name" value="FAD/NAD(P)-binding domain"/>
    <property type="match status" value="1"/>
</dbReference>
<evidence type="ECO:0000256" key="1">
    <source>
        <dbReference type="ARBA" id="ARBA00022630"/>
    </source>
</evidence>
<reference evidence="4" key="2">
    <citation type="journal article" date="2014" name="ISME J.">
        <title>Microbial stratification in low pH oxic and suboxic macroscopic growths along an acid mine drainage.</title>
        <authorList>
            <person name="Mendez-Garcia C."/>
            <person name="Mesa V."/>
            <person name="Sprenger R.R."/>
            <person name="Richter M."/>
            <person name="Diez M.S."/>
            <person name="Solano J."/>
            <person name="Bargiela R."/>
            <person name="Golyshina O.V."/>
            <person name="Manteca A."/>
            <person name="Ramos J.L."/>
            <person name="Gallego J.R."/>
            <person name="Llorente I."/>
            <person name="Martins Dos Santos V.A."/>
            <person name="Jensen O.N."/>
            <person name="Pelaez A.I."/>
            <person name="Sanchez J."/>
            <person name="Ferrer M."/>
        </authorList>
    </citation>
    <scope>NUCLEOTIDE SEQUENCE</scope>
</reference>
<comment type="caution">
    <text evidence="4">The sequence shown here is derived from an EMBL/GenBank/DDBJ whole genome shotgun (WGS) entry which is preliminary data.</text>
</comment>
<dbReference type="InterPro" id="IPR050097">
    <property type="entry name" value="Ferredoxin-NADP_redctase_2"/>
</dbReference>
<name>T1CUV5_9ZZZZ</name>
<protein>
    <submittedName>
        <fullName evidence="4">Thioredoxin reductase</fullName>
    </submittedName>
</protein>
<keyword evidence="1" id="KW-0285">Flavoprotein</keyword>
<reference evidence="4" key="1">
    <citation type="submission" date="2013-08" db="EMBL/GenBank/DDBJ databases">
        <authorList>
            <person name="Mendez C."/>
            <person name="Richter M."/>
            <person name="Ferrer M."/>
            <person name="Sanchez J."/>
        </authorList>
    </citation>
    <scope>NUCLEOTIDE SEQUENCE</scope>
</reference>
<dbReference type="InterPro" id="IPR023753">
    <property type="entry name" value="FAD/NAD-binding_dom"/>
</dbReference>
<keyword evidence="2" id="KW-0560">Oxidoreductase</keyword>
<dbReference type="Gene3D" id="3.50.50.60">
    <property type="entry name" value="FAD/NAD(P)-binding domain"/>
    <property type="match status" value="2"/>
</dbReference>